<dbReference type="EMBL" id="PFEF01000005">
    <property type="protein sequence ID" value="PJE64524.1"/>
    <property type="molecule type" value="Genomic_DNA"/>
</dbReference>
<comment type="caution">
    <text evidence="1">The sequence shown here is derived from an EMBL/GenBank/DDBJ whole genome shotgun (WGS) entry which is preliminary data.</text>
</comment>
<reference evidence="2" key="1">
    <citation type="submission" date="2017-09" db="EMBL/GenBank/DDBJ databases">
        <title>Depth-based differentiation of microbial function through sediment-hosted aquifers and enrichment of novel symbionts in the deep terrestrial subsurface.</title>
        <authorList>
            <person name="Probst A.J."/>
            <person name="Ladd B."/>
            <person name="Jarett J.K."/>
            <person name="Geller-Mcgrath D.E."/>
            <person name="Sieber C.M.K."/>
            <person name="Emerson J.B."/>
            <person name="Anantharaman K."/>
            <person name="Thomas B.C."/>
            <person name="Malmstrom R."/>
            <person name="Stieglmeier M."/>
            <person name="Klingl A."/>
            <person name="Woyke T."/>
            <person name="Ryan C.M."/>
            <person name="Banfield J.F."/>
        </authorList>
    </citation>
    <scope>NUCLEOTIDE SEQUENCE [LARGE SCALE GENOMIC DNA]</scope>
</reference>
<evidence type="ECO:0008006" key="3">
    <source>
        <dbReference type="Google" id="ProtNLM"/>
    </source>
</evidence>
<gene>
    <name evidence="1" type="ORF">COU90_01630</name>
</gene>
<accession>A0A2M8KX65</accession>
<dbReference type="Proteomes" id="UP000229098">
    <property type="component" value="Unassembled WGS sequence"/>
</dbReference>
<evidence type="ECO:0000313" key="2">
    <source>
        <dbReference type="Proteomes" id="UP000229098"/>
    </source>
</evidence>
<name>A0A2M8KX65_9BACT</name>
<sequence>MPLFVHKKQKESVGAFLRRFSRVVQHSKVLVRVRNNQFRKRPLTERLEKYNAIRRAEKHVKMEKLRKLGKVE</sequence>
<protein>
    <recommendedName>
        <fullName evidence="3">30S ribosomal protein S21</fullName>
    </recommendedName>
</protein>
<proteinExistence type="predicted"/>
<evidence type="ECO:0000313" key="1">
    <source>
        <dbReference type="EMBL" id="PJE64524.1"/>
    </source>
</evidence>
<organism evidence="1 2">
    <name type="scientific">Candidatus Ryanbacteria bacterium CG10_big_fil_rev_8_21_14_0_10_43_42</name>
    <dbReference type="NCBI Taxonomy" id="1974864"/>
    <lineage>
        <taxon>Bacteria</taxon>
        <taxon>Candidatus Ryaniibacteriota</taxon>
    </lineage>
</organism>
<dbReference type="AlphaFoldDB" id="A0A2M8KX65"/>